<evidence type="ECO:0000313" key="12">
    <source>
        <dbReference type="Proteomes" id="UP001523369"/>
    </source>
</evidence>
<keyword evidence="6 7" id="KW-0067">ATP-binding</keyword>
<gene>
    <name evidence="11" type="ORF">M1L60_16240</name>
</gene>
<dbReference type="Gene3D" id="3.30.200.20">
    <property type="entry name" value="Phosphorylase Kinase, domain 1"/>
    <property type="match status" value="1"/>
</dbReference>
<keyword evidence="4 7" id="KW-0547">Nucleotide-binding</keyword>
<dbReference type="GO" id="GO:0016301">
    <property type="term" value="F:kinase activity"/>
    <property type="evidence" value="ECO:0007669"/>
    <property type="project" value="UniProtKB-KW"/>
</dbReference>
<keyword evidence="12" id="KW-1185">Reference proteome</keyword>
<dbReference type="PROSITE" id="PS00108">
    <property type="entry name" value="PROTEIN_KINASE_ST"/>
    <property type="match status" value="1"/>
</dbReference>
<feature type="region of interest" description="Disordered" evidence="8">
    <location>
        <begin position="295"/>
        <end position="343"/>
    </location>
</feature>
<keyword evidence="2" id="KW-0723">Serine/threonine-protein kinase</keyword>
<dbReference type="InterPro" id="IPR017441">
    <property type="entry name" value="Protein_kinase_ATP_BS"/>
</dbReference>
<accession>A0ABT1DMW3</accession>
<dbReference type="PROSITE" id="PS00107">
    <property type="entry name" value="PROTEIN_KINASE_ATP"/>
    <property type="match status" value="1"/>
</dbReference>
<evidence type="ECO:0000256" key="1">
    <source>
        <dbReference type="ARBA" id="ARBA00012513"/>
    </source>
</evidence>
<dbReference type="RefSeq" id="WP_253238253.1">
    <property type="nucleotide sequence ID" value="NZ_JAMYJR010000016.1"/>
</dbReference>
<feature type="compositionally biased region" description="Low complexity" evidence="8">
    <location>
        <begin position="434"/>
        <end position="472"/>
    </location>
</feature>
<keyword evidence="9" id="KW-1133">Transmembrane helix</keyword>
<keyword evidence="5 11" id="KW-0418">Kinase</keyword>
<feature type="domain" description="Protein kinase" evidence="10">
    <location>
        <begin position="11"/>
        <end position="261"/>
    </location>
</feature>
<evidence type="ECO:0000256" key="6">
    <source>
        <dbReference type="ARBA" id="ARBA00022840"/>
    </source>
</evidence>
<dbReference type="PROSITE" id="PS50011">
    <property type="entry name" value="PROTEIN_KINASE_DOM"/>
    <property type="match status" value="1"/>
</dbReference>
<evidence type="ECO:0000259" key="10">
    <source>
        <dbReference type="PROSITE" id="PS50011"/>
    </source>
</evidence>
<evidence type="ECO:0000256" key="4">
    <source>
        <dbReference type="ARBA" id="ARBA00022741"/>
    </source>
</evidence>
<evidence type="ECO:0000256" key="7">
    <source>
        <dbReference type="PROSITE-ProRule" id="PRU10141"/>
    </source>
</evidence>
<dbReference type="EMBL" id="JAMYJR010000016">
    <property type="protein sequence ID" value="MCO8272144.1"/>
    <property type="molecule type" value="Genomic_DNA"/>
</dbReference>
<keyword evidence="3" id="KW-0808">Transferase</keyword>
<dbReference type="PANTHER" id="PTHR43289:SF6">
    <property type="entry name" value="SERINE_THREONINE-PROTEIN KINASE NEKL-3"/>
    <property type="match status" value="1"/>
</dbReference>
<feature type="region of interest" description="Disordered" evidence="8">
    <location>
        <begin position="434"/>
        <end position="478"/>
    </location>
</feature>
<dbReference type="Gene3D" id="1.10.510.10">
    <property type="entry name" value="Transferase(Phosphotransferase) domain 1"/>
    <property type="match status" value="1"/>
</dbReference>
<evidence type="ECO:0000313" key="11">
    <source>
        <dbReference type="EMBL" id="MCO8272144.1"/>
    </source>
</evidence>
<dbReference type="CDD" id="cd14014">
    <property type="entry name" value="STKc_PknB_like"/>
    <property type="match status" value="1"/>
</dbReference>
<sequence length="544" mass="55709">MEVRQALGGRYTLLSELGRGGMAVVWRARDEVLGRPVAVKVLAGRYAGDPQSRARIRDEARSAATLSHPNIAQVYDYGEAENLPYVVMELVNGPTLQQRVSSGPLPPRTIFRICGEVAAALAAAHEDGLVHRDIKMANIMVPPAGVKVVDFGIAAAVGPASPEDRLVGTPAYLAPERLTGDAVEPASDIYALGVLLYRLLAHESPWSVESTTQMLQAHVYVDPAPLPQLPGVPAAVAEMIDRCLRKDLAERPTATEVAAVLGDAAEAASVPAPRPSPPAEAPRYLAQPTVVARPNDRPAVAGAPATRGNLGESSRFDHPPNSVWPATALDRPARRRPEAATGSASLRNRKQLLVGGGVVAVAAAMLVTWLVIAQPDPKGQQRNAGVPAPVVPPVATSAAARPSAGAAAGTVGPAPTAAGPPGRGVIVGSGAVPSVAPSAAASGPPRTSEPVAPSASGEPSSSSPPVVAPPAGKRLESPGGAVWATCEQGKATLTGAEPGEGFTAQTIEAGPAFTARILFTGAKAKYRMAVTCVGETPTLVVLPL</sequence>
<evidence type="ECO:0000256" key="3">
    <source>
        <dbReference type="ARBA" id="ARBA00022679"/>
    </source>
</evidence>
<keyword evidence="9" id="KW-0812">Transmembrane</keyword>
<feature type="binding site" evidence="7">
    <location>
        <position position="40"/>
    </location>
    <ligand>
        <name>ATP</name>
        <dbReference type="ChEBI" id="CHEBI:30616"/>
    </ligand>
</feature>
<dbReference type="SMART" id="SM00220">
    <property type="entry name" value="S_TKc"/>
    <property type="match status" value="1"/>
</dbReference>
<name>A0ABT1DMW3_9ACTN</name>
<organism evidence="11 12">
    <name type="scientific">Paractinoplanes aksuensis</name>
    <dbReference type="NCBI Taxonomy" id="2939490"/>
    <lineage>
        <taxon>Bacteria</taxon>
        <taxon>Bacillati</taxon>
        <taxon>Actinomycetota</taxon>
        <taxon>Actinomycetes</taxon>
        <taxon>Micromonosporales</taxon>
        <taxon>Micromonosporaceae</taxon>
        <taxon>Paractinoplanes</taxon>
    </lineage>
</organism>
<dbReference type="InterPro" id="IPR008271">
    <property type="entry name" value="Ser/Thr_kinase_AS"/>
</dbReference>
<dbReference type="EC" id="2.7.11.1" evidence="1"/>
<reference evidence="11 12" key="1">
    <citation type="submission" date="2022-06" db="EMBL/GenBank/DDBJ databases">
        <title>New Species of the Genus Actinoplanes, ActinopZanes ferrugineus.</title>
        <authorList>
            <person name="Ding P."/>
        </authorList>
    </citation>
    <scope>NUCLEOTIDE SEQUENCE [LARGE SCALE GENOMIC DNA]</scope>
    <source>
        <strain evidence="11 12">TRM88003</strain>
    </source>
</reference>
<dbReference type="InterPro" id="IPR011009">
    <property type="entry name" value="Kinase-like_dom_sf"/>
</dbReference>
<evidence type="ECO:0000256" key="5">
    <source>
        <dbReference type="ARBA" id="ARBA00022777"/>
    </source>
</evidence>
<dbReference type="InterPro" id="IPR000719">
    <property type="entry name" value="Prot_kinase_dom"/>
</dbReference>
<evidence type="ECO:0000256" key="2">
    <source>
        <dbReference type="ARBA" id="ARBA00022527"/>
    </source>
</evidence>
<dbReference type="Proteomes" id="UP001523369">
    <property type="component" value="Unassembled WGS sequence"/>
</dbReference>
<protein>
    <recommendedName>
        <fullName evidence="1">non-specific serine/threonine protein kinase</fullName>
        <ecNumber evidence="1">2.7.11.1</ecNumber>
    </recommendedName>
</protein>
<evidence type="ECO:0000256" key="8">
    <source>
        <dbReference type="SAM" id="MobiDB-lite"/>
    </source>
</evidence>
<keyword evidence="9" id="KW-0472">Membrane</keyword>
<dbReference type="SUPFAM" id="SSF56112">
    <property type="entry name" value="Protein kinase-like (PK-like)"/>
    <property type="match status" value="1"/>
</dbReference>
<proteinExistence type="predicted"/>
<feature type="transmembrane region" description="Helical" evidence="9">
    <location>
        <begin position="352"/>
        <end position="372"/>
    </location>
</feature>
<dbReference type="PANTHER" id="PTHR43289">
    <property type="entry name" value="MITOGEN-ACTIVATED PROTEIN KINASE KINASE KINASE 20-RELATED"/>
    <property type="match status" value="1"/>
</dbReference>
<dbReference type="Pfam" id="PF00069">
    <property type="entry name" value="Pkinase"/>
    <property type="match status" value="1"/>
</dbReference>
<evidence type="ECO:0000256" key="9">
    <source>
        <dbReference type="SAM" id="Phobius"/>
    </source>
</evidence>
<comment type="caution">
    <text evidence="11">The sequence shown here is derived from an EMBL/GenBank/DDBJ whole genome shotgun (WGS) entry which is preliminary data.</text>
</comment>